<dbReference type="RefSeq" id="XP_013788626.1">
    <property type="nucleotide sequence ID" value="XM_013933172.2"/>
</dbReference>
<evidence type="ECO:0000256" key="5">
    <source>
        <dbReference type="ARBA" id="ARBA00022833"/>
    </source>
</evidence>
<evidence type="ECO:0000259" key="12">
    <source>
        <dbReference type="PROSITE" id="PS51134"/>
    </source>
</evidence>
<keyword evidence="7" id="KW-0804">Transcription</keyword>
<evidence type="ECO:0000256" key="2">
    <source>
        <dbReference type="ARBA" id="ARBA00010857"/>
    </source>
</evidence>
<keyword evidence="10" id="KW-0175">Coiled coil</keyword>
<evidence type="ECO:0000256" key="3">
    <source>
        <dbReference type="ARBA" id="ARBA00022723"/>
    </source>
</evidence>
<dbReference type="Gene3D" id="2.20.25.10">
    <property type="match status" value="1"/>
</dbReference>
<feature type="region of interest" description="Disordered" evidence="11">
    <location>
        <begin position="345"/>
        <end position="365"/>
    </location>
</feature>
<feature type="non-terminal residue" evidence="14">
    <location>
        <position position="463"/>
    </location>
</feature>
<reference evidence="14" key="1">
    <citation type="submission" date="2025-08" db="UniProtKB">
        <authorList>
            <consortium name="RefSeq"/>
        </authorList>
    </citation>
    <scope>IDENTIFICATION</scope>
    <source>
        <tissue evidence="14">Muscle</tissue>
    </source>
</reference>
<feature type="region of interest" description="Disordered" evidence="11">
    <location>
        <begin position="422"/>
        <end position="444"/>
    </location>
</feature>
<keyword evidence="5" id="KW-0862">Zinc</keyword>
<dbReference type="Proteomes" id="UP000694941">
    <property type="component" value="Unplaced"/>
</dbReference>
<dbReference type="SUPFAM" id="SSF47954">
    <property type="entry name" value="Cyclin-like"/>
    <property type="match status" value="2"/>
</dbReference>
<dbReference type="PANTHER" id="PTHR11618:SF4">
    <property type="entry name" value="TRANSCRIPTION FACTOR IIIB 90 KDA SUBUNIT"/>
    <property type="match status" value="1"/>
</dbReference>
<gene>
    <name evidence="14" type="primary">LOC106472517</name>
</gene>
<evidence type="ECO:0000256" key="7">
    <source>
        <dbReference type="ARBA" id="ARBA00023163"/>
    </source>
</evidence>
<sequence>MSGGTCQHCGCSEIDTDPARGDAVCTNCGSVLEDNIIVAEVQFEEGTHGASRAIGQLVSSEGHSSGGLNLGYQHGMGRESRAITLQKARRKIVQVAEQLRLNQHCIDTAYNFYKMALSRHMTRGRKQSHLIAACIYMVCRIEGTPHMLLDLSDVLQVNVYELGKTYLRISSALCINIPAIDPCLYIVRFAHRLEFGERTHEVSMTALRLVQRMKRDWMHTGRRPSGLCGAALLVAAHLHNFNRTVKDIIKVVKVCQATLKKRLTEFGDTPSSKLTIEEFMTIDLEEEQDPPSFKAARKKQKLQQLDDQSKEEMSSKISQLQKTIERALEERQRILKGPYSKYAKFSEATTQEEEEEEVDSVSSESQIASQFVLEETIESINEFVNGVEEAPARKLLQPDTANQEEAKLMKLQGIETNYTTNTSETFKHQRDSLSSVKKSLRPTAASIGLKESIEECMKIKDSP</sequence>
<evidence type="ECO:0000256" key="4">
    <source>
        <dbReference type="ARBA" id="ARBA00022771"/>
    </source>
</evidence>
<evidence type="ECO:0000256" key="1">
    <source>
        <dbReference type="ARBA" id="ARBA00004123"/>
    </source>
</evidence>
<name>A0ABM1BU04_LIMPO</name>
<dbReference type="PANTHER" id="PTHR11618">
    <property type="entry name" value="TRANSCRIPTION INITIATION FACTOR IIB-RELATED"/>
    <property type="match status" value="1"/>
</dbReference>
<organism evidence="13 14">
    <name type="scientific">Limulus polyphemus</name>
    <name type="common">Atlantic horseshoe crab</name>
    <dbReference type="NCBI Taxonomy" id="6850"/>
    <lineage>
        <taxon>Eukaryota</taxon>
        <taxon>Metazoa</taxon>
        <taxon>Ecdysozoa</taxon>
        <taxon>Arthropoda</taxon>
        <taxon>Chelicerata</taxon>
        <taxon>Merostomata</taxon>
        <taxon>Xiphosura</taxon>
        <taxon>Limulidae</taxon>
        <taxon>Limulus</taxon>
    </lineage>
</organism>
<dbReference type="CDD" id="cd20554">
    <property type="entry name" value="CYCLIN_TFIIIB90_rpt2"/>
    <property type="match status" value="1"/>
</dbReference>
<dbReference type="GeneID" id="106472517"/>
<comment type="subcellular location">
    <subcellularLocation>
        <location evidence="1">Nucleus</location>
    </subcellularLocation>
</comment>
<keyword evidence="8" id="KW-0539">Nucleus</keyword>
<protein>
    <submittedName>
        <fullName evidence="14">Transcription factor IIIB 90 kDa subunit-like</fullName>
    </submittedName>
</protein>
<dbReference type="Pfam" id="PF00382">
    <property type="entry name" value="TFIIB"/>
    <property type="match status" value="2"/>
</dbReference>
<dbReference type="InterPro" id="IPR013763">
    <property type="entry name" value="Cyclin-like_dom"/>
</dbReference>
<keyword evidence="3" id="KW-0479">Metal-binding</keyword>
<keyword evidence="13" id="KW-1185">Reference proteome</keyword>
<evidence type="ECO:0000256" key="8">
    <source>
        <dbReference type="ARBA" id="ARBA00023242"/>
    </source>
</evidence>
<keyword evidence="4 9" id="KW-0863">Zinc-finger</keyword>
<dbReference type="Pfam" id="PF08271">
    <property type="entry name" value="Zn_Ribbon_TF"/>
    <property type="match status" value="1"/>
</dbReference>
<dbReference type="Gene3D" id="1.10.472.10">
    <property type="entry name" value="Cyclin-like"/>
    <property type="match status" value="2"/>
</dbReference>
<evidence type="ECO:0000256" key="9">
    <source>
        <dbReference type="PROSITE-ProRule" id="PRU00469"/>
    </source>
</evidence>
<dbReference type="InterPro" id="IPR013137">
    <property type="entry name" value="Znf_TFIIB"/>
</dbReference>
<dbReference type="InterPro" id="IPR000812">
    <property type="entry name" value="TFIIB"/>
</dbReference>
<evidence type="ECO:0000256" key="11">
    <source>
        <dbReference type="SAM" id="MobiDB-lite"/>
    </source>
</evidence>
<dbReference type="CDD" id="cd20553">
    <property type="entry name" value="CYCLIN_TFIIIB90_rpt1"/>
    <property type="match status" value="1"/>
</dbReference>
<keyword evidence="6" id="KW-0805">Transcription regulation</keyword>
<dbReference type="InterPro" id="IPR036915">
    <property type="entry name" value="Cyclin-like_sf"/>
</dbReference>
<feature type="domain" description="TFIIB-type" evidence="12">
    <location>
        <begin position="2"/>
        <end position="33"/>
    </location>
</feature>
<dbReference type="InterPro" id="IPR013150">
    <property type="entry name" value="TFIIB_cyclin"/>
</dbReference>
<dbReference type="PRINTS" id="PR00685">
    <property type="entry name" value="TIFACTORIIB"/>
</dbReference>
<evidence type="ECO:0000256" key="10">
    <source>
        <dbReference type="SAM" id="Coils"/>
    </source>
</evidence>
<feature type="coiled-coil region" evidence="10">
    <location>
        <begin position="310"/>
        <end position="337"/>
    </location>
</feature>
<evidence type="ECO:0000313" key="14">
    <source>
        <dbReference type="RefSeq" id="XP_013788626.1"/>
    </source>
</evidence>
<evidence type="ECO:0000256" key="6">
    <source>
        <dbReference type="ARBA" id="ARBA00023015"/>
    </source>
</evidence>
<dbReference type="SMART" id="SM00385">
    <property type="entry name" value="CYCLIN"/>
    <property type="match status" value="2"/>
</dbReference>
<evidence type="ECO:0000313" key="13">
    <source>
        <dbReference type="Proteomes" id="UP000694941"/>
    </source>
</evidence>
<dbReference type="PROSITE" id="PS51134">
    <property type="entry name" value="ZF_TFIIB"/>
    <property type="match status" value="1"/>
</dbReference>
<dbReference type="SUPFAM" id="SSF57783">
    <property type="entry name" value="Zinc beta-ribbon"/>
    <property type="match status" value="1"/>
</dbReference>
<comment type="similarity">
    <text evidence="2">Belongs to the TFIIB family.</text>
</comment>
<proteinExistence type="inferred from homology"/>
<accession>A0ABM1BU04</accession>
<feature type="compositionally biased region" description="Acidic residues" evidence="11">
    <location>
        <begin position="350"/>
        <end position="359"/>
    </location>
</feature>